<dbReference type="SUPFAM" id="SSF49899">
    <property type="entry name" value="Concanavalin A-like lectins/glucanases"/>
    <property type="match status" value="1"/>
</dbReference>
<keyword evidence="8" id="KW-0472">Membrane</keyword>
<dbReference type="EC" id="3.2.1.14" evidence="3"/>
<sequence>MAATFHNPRYRSIATKMRSTVRALVALASVAFTVPSAAQTWSNCNPTLRTDCPPDSALGKTVNIDFSSESQSFTPQGNPTYGSDGVSFTVGKSGDSPQLTSKWYMMFGKVEIVMQAAPGAGIVSSFVLQSDDLDEIDWEWLGADPSEAQTNYFGKGQTTSYNRGAFHADQGSQTSFKKYTIDWTPEQIVWQINGVTVRTLEPAGASNQYPQTPMQIKFGAWSGGDPSNPAGTISWARGPTDYSKGPFTMKVKSLMVQDYSTGTQYVYGDQSGTWKSIKAVGGTIYSGGNKPIANAPAVTATATGQPLPFTPHQTSDYVRPSVYPWIPDPSATPTAQPTFANYPGLPSGWTVSDSGKVVPPSSATMFPLGSYTSSPPALPTDSSVNGLELSTGYDDRGFSTVRTIYHGTTPLATATGIQNNAASAIPAAPEHSSAWKLTVSTILPWAIIILHLPNYLGY</sequence>
<evidence type="ECO:0000256" key="10">
    <source>
        <dbReference type="ARBA" id="ARBA00023295"/>
    </source>
</evidence>
<keyword evidence="18" id="KW-1185">Reference proteome</keyword>
<dbReference type="Proteomes" id="UP000265663">
    <property type="component" value="Unassembled WGS sequence"/>
</dbReference>
<dbReference type="Gene3D" id="2.60.120.200">
    <property type="match status" value="1"/>
</dbReference>
<keyword evidence="11" id="KW-0961">Cell wall biogenesis/degradation</keyword>
<evidence type="ECO:0000259" key="16">
    <source>
        <dbReference type="PROSITE" id="PS51762"/>
    </source>
</evidence>
<evidence type="ECO:0000256" key="14">
    <source>
        <dbReference type="SAM" id="MobiDB-lite"/>
    </source>
</evidence>
<dbReference type="GO" id="GO:0009277">
    <property type="term" value="C:fungal-type cell wall"/>
    <property type="evidence" value="ECO:0007669"/>
    <property type="project" value="TreeGrafter"/>
</dbReference>
<evidence type="ECO:0000256" key="5">
    <source>
        <dbReference type="ARBA" id="ARBA00022679"/>
    </source>
</evidence>
<accession>A0A3M7M5J7</accession>
<evidence type="ECO:0000256" key="12">
    <source>
        <dbReference type="ARBA" id="ARBA00038074"/>
    </source>
</evidence>
<dbReference type="GO" id="GO:0008843">
    <property type="term" value="F:endochitinase activity"/>
    <property type="evidence" value="ECO:0007669"/>
    <property type="project" value="UniProtKB-EC"/>
</dbReference>
<evidence type="ECO:0000256" key="4">
    <source>
        <dbReference type="ARBA" id="ARBA00022676"/>
    </source>
</evidence>
<keyword evidence="6 15" id="KW-0732">Signal</keyword>
<evidence type="ECO:0000256" key="7">
    <source>
        <dbReference type="ARBA" id="ARBA00022801"/>
    </source>
</evidence>
<comment type="catalytic activity">
    <reaction evidence="1">
        <text>Random endo-hydrolysis of N-acetyl-beta-D-glucosaminide (1-&gt;4)-beta-linkages in chitin and chitodextrins.</text>
        <dbReference type="EC" id="3.2.1.14"/>
    </reaction>
</comment>
<keyword evidence="9" id="KW-0325">Glycoprotein</keyword>
<comment type="subcellular location">
    <subcellularLocation>
        <location evidence="2">Membrane</location>
    </subcellularLocation>
</comment>
<evidence type="ECO:0000256" key="1">
    <source>
        <dbReference type="ARBA" id="ARBA00000822"/>
    </source>
</evidence>
<evidence type="ECO:0000256" key="2">
    <source>
        <dbReference type="ARBA" id="ARBA00004370"/>
    </source>
</evidence>
<dbReference type="InterPro" id="IPR013320">
    <property type="entry name" value="ConA-like_dom_sf"/>
</dbReference>
<evidence type="ECO:0000256" key="3">
    <source>
        <dbReference type="ARBA" id="ARBA00012729"/>
    </source>
</evidence>
<dbReference type="AlphaFoldDB" id="A0A3M7M5J7"/>
<dbReference type="FunFam" id="2.60.120.200:FF:000152">
    <property type="entry name" value="Cell wall glucanase"/>
    <property type="match status" value="1"/>
</dbReference>
<feature type="chain" id="PRO_5018140533" description="chitinase" evidence="15">
    <location>
        <begin position="39"/>
        <end position="458"/>
    </location>
</feature>
<dbReference type="Pfam" id="PF00722">
    <property type="entry name" value="Glyco_hydro_16"/>
    <property type="match status" value="1"/>
</dbReference>
<keyword evidence="7" id="KW-0378">Hydrolase</keyword>
<protein>
    <recommendedName>
        <fullName evidence="3">chitinase</fullName>
        <ecNumber evidence="3">3.2.1.14</ecNumber>
    </recommendedName>
</protein>
<dbReference type="PROSITE" id="PS51762">
    <property type="entry name" value="GH16_2"/>
    <property type="match status" value="1"/>
</dbReference>
<comment type="similarity">
    <text evidence="12">Belongs to the glycosyl hydrolase 16 family. CRH1 subfamily.</text>
</comment>
<reference evidence="17 18" key="1">
    <citation type="journal article" date="2014" name="PLoS ONE">
        <title>De novo Genome Assembly of the Fungal Plant Pathogen Pyrenophora semeniperda.</title>
        <authorList>
            <person name="Soliai M.M."/>
            <person name="Meyer S.E."/>
            <person name="Udall J.A."/>
            <person name="Elzinga D.E."/>
            <person name="Hermansen R.A."/>
            <person name="Bodily P.M."/>
            <person name="Hart A.A."/>
            <person name="Coleman C.E."/>
        </authorList>
    </citation>
    <scope>NUCLEOTIDE SEQUENCE [LARGE SCALE GENOMIC DNA]</scope>
    <source>
        <strain evidence="17 18">CCB06</strain>
        <tissue evidence="17">Mycelium</tissue>
    </source>
</reference>
<evidence type="ECO:0000256" key="6">
    <source>
        <dbReference type="ARBA" id="ARBA00022729"/>
    </source>
</evidence>
<dbReference type="InterPro" id="IPR000757">
    <property type="entry name" value="Beta-glucanase-like"/>
</dbReference>
<gene>
    <name evidence="17" type="ORF">GMOD_00008693</name>
</gene>
<dbReference type="GO" id="GO:0005975">
    <property type="term" value="P:carbohydrate metabolic process"/>
    <property type="evidence" value="ECO:0007669"/>
    <property type="project" value="InterPro"/>
</dbReference>
<dbReference type="EMBL" id="KE747823">
    <property type="protein sequence ID" value="RMZ69785.1"/>
    <property type="molecule type" value="Genomic_DNA"/>
</dbReference>
<proteinExistence type="inferred from homology"/>
<dbReference type="GO" id="GO:0031505">
    <property type="term" value="P:fungal-type cell wall organization"/>
    <property type="evidence" value="ECO:0007669"/>
    <property type="project" value="TreeGrafter"/>
</dbReference>
<dbReference type="OrthoDB" id="4781at2759"/>
<comment type="function">
    <text evidence="13">Dual chitinase/transglycosylase that plays a role in cell wall architecture. Chitinase and transglycosylase activities are coupled. Required for the polysaccharide cross-linking at the septa and the cell wall. More specifically, transfers chitin to 1,6-beta-glucan in the cell wall.</text>
</comment>
<organism evidence="17 18">
    <name type="scientific">Pyrenophora seminiperda CCB06</name>
    <dbReference type="NCBI Taxonomy" id="1302712"/>
    <lineage>
        <taxon>Eukaryota</taxon>
        <taxon>Fungi</taxon>
        <taxon>Dikarya</taxon>
        <taxon>Ascomycota</taxon>
        <taxon>Pezizomycotina</taxon>
        <taxon>Dothideomycetes</taxon>
        <taxon>Pleosporomycetidae</taxon>
        <taxon>Pleosporales</taxon>
        <taxon>Pleosporineae</taxon>
        <taxon>Pleosporaceae</taxon>
        <taxon>Pyrenophora</taxon>
    </lineage>
</organism>
<feature type="domain" description="GH16" evidence="16">
    <location>
        <begin position="39"/>
        <end position="244"/>
    </location>
</feature>
<keyword evidence="10" id="KW-0326">Glycosidase</keyword>
<evidence type="ECO:0000256" key="8">
    <source>
        <dbReference type="ARBA" id="ARBA00023136"/>
    </source>
</evidence>
<evidence type="ECO:0000256" key="11">
    <source>
        <dbReference type="ARBA" id="ARBA00023316"/>
    </source>
</evidence>
<evidence type="ECO:0000313" key="18">
    <source>
        <dbReference type="Proteomes" id="UP000265663"/>
    </source>
</evidence>
<feature type="signal peptide" evidence="15">
    <location>
        <begin position="1"/>
        <end position="38"/>
    </location>
</feature>
<dbReference type="GO" id="GO:0016020">
    <property type="term" value="C:membrane"/>
    <property type="evidence" value="ECO:0007669"/>
    <property type="project" value="UniProtKB-SubCell"/>
</dbReference>
<dbReference type="GO" id="GO:0016757">
    <property type="term" value="F:glycosyltransferase activity"/>
    <property type="evidence" value="ECO:0007669"/>
    <property type="project" value="UniProtKB-KW"/>
</dbReference>
<keyword evidence="5" id="KW-0808">Transferase</keyword>
<dbReference type="CDD" id="cd02183">
    <property type="entry name" value="GH16_fungal_CRH1_transglycosylase"/>
    <property type="match status" value="1"/>
</dbReference>
<dbReference type="PANTHER" id="PTHR10963:SF68">
    <property type="entry name" value="GLYCOSIDASE CRH1-RELATED"/>
    <property type="match status" value="1"/>
</dbReference>
<dbReference type="PANTHER" id="PTHR10963">
    <property type="entry name" value="GLYCOSYL HYDROLASE-RELATED"/>
    <property type="match status" value="1"/>
</dbReference>
<feature type="compositionally biased region" description="Polar residues" evidence="14">
    <location>
        <begin position="68"/>
        <end position="81"/>
    </location>
</feature>
<dbReference type="InterPro" id="IPR050546">
    <property type="entry name" value="Glycosyl_Hydrlase_16"/>
</dbReference>
<evidence type="ECO:0000256" key="9">
    <source>
        <dbReference type="ARBA" id="ARBA00023180"/>
    </source>
</evidence>
<evidence type="ECO:0000256" key="13">
    <source>
        <dbReference type="ARBA" id="ARBA00093308"/>
    </source>
</evidence>
<name>A0A3M7M5J7_9PLEO</name>
<feature type="region of interest" description="Disordered" evidence="14">
    <location>
        <begin position="68"/>
        <end position="88"/>
    </location>
</feature>
<keyword evidence="4" id="KW-0328">Glycosyltransferase</keyword>
<evidence type="ECO:0000313" key="17">
    <source>
        <dbReference type="EMBL" id="RMZ69785.1"/>
    </source>
</evidence>
<evidence type="ECO:0000256" key="15">
    <source>
        <dbReference type="SAM" id="SignalP"/>
    </source>
</evidence>